<dbReference type="RefSeq" id="WP_128238713.1">
    <property type="nucleotide sequence ID" value="NZ_SAUX01000035.1"/>
</dbReference>
<dbReference type="Pfam" id="PF09375">
    <property type="entry name" value="Peptidase_M75"/>
    <property type="match status" value="1"/>
</dbReference>
<evidence type="ECO:0000256" key="2">
    <source>
        <dbReference type="ARBA" id="ARBA00022729"/>
    </source>
</evidence>
<dbReference type="OrthoDB" id="9764688at2"/>
<evidence type="ECO:0000259" key="4">
    <source>
        <dbReference type="Pfam" id="PF09375"/>
    </source>
</evidence>
<dbReference type="Gene3D" id="1.20.1420.20">
    <property type="entry name" value="M75 peptidase, HXXE motif"/>
    <property type="match status" value="1"/>
</dbReference>
<feature type="signal peptide" evidence="3">
    <location>
        <begin position="1"/>
        <end position="21"/>
    </location>
</feature>
<evidence type="ECO:0000256" key="3">
    <source>
        <dbReference type="SAM" id="SignalP"/>
    </source>
</evidence>
<reference evidence="5 6" key="2">
    <citation type="submission" date="2019-01" db="EMBL/GenBank/DDBJ databases">
        <authorList>
            <person name="Li Y."/>
        </authorList>
    </citation>
    <scope>NUCLEOTIDE SEQUENCE [LARGE SCALE GENOMIC DNA]</scope>
    <source>
        <strain evidence="5 6">D19-10-3-21</strain>
    </source>
</reference>
<feature type="domain" description="Imelysin-like" evidence="4">
    <location>
        <begin position="36"/>
        <end position="391"/>
    </location>
</feature>
<dbReference type="AlphaFoldDB" id="A0A443K0I4"/>
<accession>A0A443K0I4</accession>
<feature type="chain" id="PRO_5019447516" evidence="3">
    <location>
        <begin position="22"/>
        <end position="420"/>
    </location>
</feature>
<reference evidence="5 6" key="1">
    <citation type="submission" date="2019-01" db="EMBL/GenBank/DDBJ databases">
        <title>Sinorhodobacter populi sp. nov. isolated from the symptomatic bark tissue of Populus euramericana canker.</title>
        <authorList>
            <person name="Xu G."/>
        </authorList>
    </citation>
    <scope>NUCLEOTIDE SEQUENCE [LARGE SCALE GENOMIC DNA]</scope>
    <source>
        <strain evidence="5 6">D19-10-3-21</strain>
    </source>
</reference>
<dbReference type="InterPro" id="IPR018976">
    <property type="entry name" value="Imelysin-like"/>
</dbReference>
<comment type="subcellular location">
    <subcellularLocation>
        <location evidence="1">Cell envelope</location>
    </subcellularLocation>
</comment>
<name>A0A443K0I4_9RHOB</name>
<comment type="caution">
    <text evidence="5">The sequence shown here is derived from an EMBL/GenBank/DDBJ whole genome shotgun (WGS) entry which is preliminary data.</text>
</comment>
<dbReference type="Proteomes" id="UP000285295">
    <property type="component" value="Unassembled WGS sequence"/>
</dbReference>
<evidence type="ECO:0000256" key="1">
    <source>
        <dbReference type="ARBA" id="ARBA00004196"/>
    </source>
</evidence>
<protein>
    <submittedName>
        <fullName evidence="5">Peptidase</fullName>
    </submittedName>
</protein>
<dbReference type="GO" id="GO:0030313">
    <property type="term" value="C:cell envelope"/>
    <property type="evidence" value="ECO:0007669"/>
    <property type="project" value="UniProtKB-SubCell"/>
</dbReference>
<keyword evidence="2 3" id="KW-0732">Signal</keyword>
<sequence length="420" mass="44321">MNRLFAAALLGTSLTPMTALAADLAGVVQTYTAIAEAGYEDSLITAQALRDAVGKLVAAPSAETLVGARAAWLAARDPYQQTEVYRFGNAIVDDWEGRVNAWPLDEGLIDYVDANGYVQSSDNELATLNVIATPEFTLSGKQIDAREITPELISEVLHEADGIEANVASGYHAIEFLLWGQDLNGTGPGAGDRPWTDFVQGDGCTGGNCDRRSAYLVAATDLLVTDLEEMLANWQDGGAARAAVVEDPQAGLLAILTGMGSLSYGEQAGERMKLGLMLNDPEEEHDCFSDNTHNSHYYDGLGIRNVYLGSYSRIDGTVVAGPSLSDLVAVTDADVDARLKAELDTTVEALAAIKAAAENGFAYDQMLAPGSAEGEALIMSAVDALVTQTASIERAVAALGLSKVDFEGSDSLDNPEAVFQ</sequence>
<dbReference type="InterPro" id="IPR038352">
    <property type="entry name" value="Imelysin_sf"/>
</dbReference>
<gene>
    <name evidence="5" type="ORF">D2T31_20325</name>
</gene>
<evidence type="ECO:0000313" key="6">
    <source>
        <dbReference type="Proteomes" id="UP000285295"/>
    </source>
</evidence>
<proteinExistence type="predicted"/>
<evidence type="ECO:0000313" key="5">
    <source>
        <dbReference type="EMBL" id="RWR26302.1"/>
    </source>
</evidence>
<organism evidence="5 6">
    <name type="scientific">Paenirhodobacter populi</name>
    <dbReference type="NCBI Taxonomy" id="2306993"/>
    <lineage>
        <taxon>Bacteria</taxon>
        <taxon>Pseudomonadati</taxon>
        <taxon>Pseudomonadota</taxon>
        <taxon>Alphaproteobacteria</taxon>
        <taxon>Rhodobacterales</taxon>
        <taxon>Rhodobacter group</taxon>
        <taxon>Paenirhodobacter</taxon>
    </lineage>
</organism>
<dbReference type="CDD" id="cd14657">
    <property type="entry name" value="Imelysin_IrpA-like"/>
    <property type="match status" value="1"/>
</dbReference>
<dbReference type="EMBL" id="SAUX01000035">
    <property type="protein sequence ID" value="RWR26302.1"/>
    <property type="molecule type" value="Genomic_DNA"/>
</dbReference>